<dbReference type="AlphaFoldDB" id="A0A9D4XXQ3"/>
<protein>
    <submittedName>
        <fullName evidence="2">Uncharacterized protein</fullName>
    </submittedName>
</protein>
<feature type="compositionally biased region" description="Basic and acidic residues" evidence="1">
    <location>
        <begin position="1"/>
        <end position="10"/>
    </location>
</feature>
<feature type="region of interest" description="Disordered" evidence="1">
    <location>
        <begin position="230"/>
        <end position="251"/>
    </location>
</feature>
<comment type="caution">
    <text evidence="2">The sequence shown here is derived from an EMBL/GenBank/DDBJ whole genome shotgun (WGS) entry which is preliminary data.</text>
</comment>
<keyword evidence="3" id="KW-1185">Reference proteome</keyword>
<organism evidence="2 3">
    <name type="scientific">Pisum sativum</name>
    <name type="common">Garden pea</name>
    <name type="synonym">Lathyrus oleraceus</name>
    <dbReference type="NCBI Taxonomy" id="3888"/>
    <lineage>
        <taxon>Eukaryota</taxon>
        <taxon>Viridiplantae</taxon>
        <taxon>Streptophyta</taxon>
        <taxon>Embryophyta</taxon>
        <taxon>Tracheophyta</taxon>
        <taxon>Spermatophyta</taxon>
        <taxon>Magnoliopsida</taxon>
        <taxon>eudicotyledons</taxon>
        <taxon>Gunneridae</taxon>
        <taxon>Pentapetalae</taxon>
        <taxon>rosids</taxon>
        <taxon>fabids</taxon>
        <taxon>Fabales</taxon>
        <taxon>Fabaceae</taxon>
        <taxon>Papilionoideae</taxon>
        <taxon>50 kb inversion clade</taxon>
        <taxon>NPAAA clade</taxon>
        <taxon>Hologalegina</taxon>
        <taxon>IRL clade</taxon>
        <taxon>Fabeae</taxon>
        <taxon>Lathyrus</taxon>
    </lineage>
</organism>
<dbReference type="Proteomes" id="UP001058974">
    <property type="component" value="Chromosome 3"/>
</dbReference>
<name>A0A9D4XXQ3_PEA</name>
<reference evidence="2 3" key="1">
    <citation type="journal article" date="2022" name="Nat. Genet.">
        <title>Improved pea reference genome and pan-genome highlight genomic features and evolutionary characteristics.</title>
        <authorList>
            <person name="Yang T."/>
            <person name="Liu R."/>
            <person name="Luo Y."/>
            <person name="Hu S."/>
            <person name="Wang D."/>
            <person name="Wang C."/>
            <person name="Pandey M.K."/>
            <person name="Ge S."/>
            <person name="Xu Q."/>
            <person name="Li N."/>
            <person name="Li G."/>
            <person name="Huang Y."/>
            <person name="Saxena R.K."/>
            <person name="Ji Y."/>
            <person name="Li M."/>
            <person name="Yan X."/>
            <person name="He Y."/>
            <person name="Liu Y."/>
            <person name="Wang X."/>
            <person name="Xiang C."/>
            <person name="Varshney R.K."/>
            <person name="Ding H."/>
            <person name="Gao S."/>
            <person name="Zong X."/>
        </authorList>
    </citation>
    <scope>NUCLEOTIDE SEQUENCE [LARGE SCALE GENOMIC DNA]</scope>
    <source>
        <strain evidence="2 3">cv. Zhongwan 6</strain>
    </source>
</reference>
<feature type="compositionally biased region" description="Polar residues" evidence="1">
    <location>
        <begin position="11"/>
        <end position="30"/>
    </location>
</feature>
<feature type="region of interest" description="Disordered" evidence="1">
    <location>
        <begin position="1"/>
        <end position="30"/>
    </location>
</feature>
<dbReference type="EMBL" id="JAMSHJ010000003">
    <property type="protein sequence ID" value="KAI5428999.1"/>
    <property type="molecule type" value="Genomic_DNA"/>
</dbReference>
<evidence type="ECO:0000313" key="3">
    <source>
        <dbReference type="Proteomes" id="UP001058974"/>
    </source>
</evidence>
<dbReference type="Gramene" id="Psat03G0384400-T1">
    <property type="protein sequence ID" value="KAI5428999.1"/>
    <property type="gene ID" value="KIW84_033844"/>
</dbReference>
<proteinExistence type="predicted"/>
<sequence>MTSPRPHEETSSAGDTTTPQVVDTGSNTALTGSTKFVGPILMMCHPQTPTQTTMGTMGQHMPSYTAPIHRTLGMPTEFMENMHNFGLTYNDTSSSPFPLYQGFGPSATPFGRPPGFKLTSQSVPIFTDLVQKALKEGRLQFGEMPKMQVDSDPLKVEEALYVEPLDCMMVDTTDGLIEFLKATSGSKRPFNQHLGNIAPCDGESGSYTSVSTGRVMNLDPDPGFIWDNEEDTGSETGIPPTGWQTVVEDDH</sequence>
<gene>
    <name evidence="2" type="ORF">KIW84_033844</name>
</gene>
<accession>A0A9D4XXQ3</accession>
<evidence type="ECO:0000256" key="1">
    <source>
        <dbReference type="SAM" id="MobiDB-lite"/>
    </source>
</evidence>
<evidence type="ECO:0000313" key="2">
    <source>
        <dbReference type="EMBL" id="KAI5428999.1"/>
    </source>
</evidence>